<feature type="region of interest" description="Disordered" evidence="1">
    <location>
        <begin position="205"/>
        <end position="238"/>
    </location>
</feature>
<feature type="region of interest" description="Disordered" evidence="1">
    <location>
        <begin position="168"/>
        <end position="190"/>
    </location>
</feature>
<dbReference type="EMBL" id="VIIS01000401">
    <property type="protein sequence ID" value="KAF0309444.1"/>
    <property type="molecule type" value="Genomic_DNA"/>
</dbReference>
<evidence type="ECO:0000313" key="4">
    <source>
        <dbReference type="Proteomes" id="UP000440578"/>
    </source>
</evidence>
<feature type="signal peptide" evidence="2">
    <location>
        <begin position="1"/>
        <end position="20"/>
    </location>
</feature>
<organism evidence="3 4">
    <name type="scientific">Amphibalanus amphitrite</name>
    <name type="common">Striped barnacle</name>
    <name type="synonym">Balanus amphitrite</name>
    <dbReference type="NCBI Taxonomy" id="1232801"/>
    <lineage>
        <taxon>Eukaryota</taxon>
        <taxon>Metazoa</taxon>
        <taxon>Ecdysozoa</taxon>
        <taxon>Arthropoda</taxon>
        <taxon>Crustacea</taxon>
        <taxon>Multicrustacea</taxon>
        <taxon>Cirripedia</taxon>
        <taxon>Thoracica</taxon>
        <taxon>Thoracicalcarea</taxon>
        <taxon>Balanomorpha</taxon>
        <taxon>Balanoidea</taxon>
        <taxon>Balanidae</taxon>
        <taxon>Amphibalaninae</taxon>
        <taxon>Amphibalanus</taxon>
    </lineage>
</organism>
<evidence type="ECO:0000313" key="3">
    <source>
        <dbReference type="EMBL" id="KAF0309444.1"/>
    </source>
</evidence>
<protein>
    <submittedName>
        <fullName evidence="3">Uncharacterized protein</fullName>
    </submittedName>
</protein>
<dbReference type="AlphaFoldDB" id="A0A6A4X027"/>
<feature type="chain" id="PRO_5025538546" evidence="2">
    <location>
        <begin position="21"/>
        <end position="238"/>
    </location>
</feature>
<keyword evidence="4" id="KW-1185">Reference proteome</keyword>
<accession>A0A6A4X027</accession>
<gene>
    <name evidence="3" type="ORF">FJT64_019432</name>
</gene>
<evidence type="ECO:0000256" key="2">
    <source>
        <dbReference type="SAM" id="SignalP"/>
    </source>
</evidence>
<keyword evidence="2" id="KW-0732">Signal</keyword>
<comment type="caution">
    <text evidence="3">The sequence shown here is derived from an EMBL/GenBank/DDBJ whole genome shotgun (WGS) entry which is preliminary data.</text>
</comment>
<name>A0A6A4X027_AMPAM</name>
<sequence>MAPGTAHWLLLLGLSAAASGTVGPRRALQLLPAGTVQYRRSAGTAEYRRPAGTAQYRHPAGTAEYRGTVEYGRPAGLPAAGGWYRLPPPAATRRHWDGAAPWRTATGYTATLSLDRAPAFSPLSLDRAPPFSPLSPLSRAPALSPLSLNRAPALSPLSLSRPPALSPFSPLSLGPRPAARAGPGRSAAPLPADVRVSSGAIYVHPAGPAQTRGRFRGGQPSAAGPAGDRFSGTMAQLT</sequence>
<evidence type="ECO:0000256" key="1">
    <source>
        <dbReference type="SAM" id="MobiDB-lite"/>
    </source>
</evidence>
<dbReference type="Proteomes" id="UP000440578">
    <property type="component" value="Unassembled WGS sequence"/>
</dbReference>
<reference evidence="3 4" key="1">
    <citation type="submission" date="2019-07" db="EMBL/GenBank/DDBJ databases">
        <title>Draft genome assembly of a fouling barnacle, Amphibalanus amphitrite (Darwin, 1854): The first reference genome for Thecostraca.</title>
        <authorList>
            <person name="Kim W."/>
        </authorList>
    </citation>
    <scope>NUCLEOTIDE SEQUENCE [LARGE SCALE GENOMIC DNA]</scope>
    <source>
        <strain evidence="3">SNU_AA5</strain>
        <tissue evidence="3">Soma without cirri and trophi</tissue>
    </source>
</reference>
<proteinExistence type="predicted"/>